<evidence type="ECO:0000256" key="2">
    <source>
        <dbReference type="ARBA" id="ARBA00022786"/>
    </source>
</evidence>
<evidence type="ECO:0000256" key="1">
    <source>
        <dbReference type="ARBA" id="ARBA00022741"/>
    </source>
</evidence>
<dbReference type="AlphaFoldDB" id="A0A642ULR0"/>
<organism evidence="5 6">
    <name type="scientific">Diutina rugosa</name>
    <name type="common">Yeast</name>
    <name type="synonym">Candida rugosa</name>
    <dbReference type="NCBI Taxonomy" id="5481"/>
    <lineage>
        <taxon>Eukaryota</taxon>
        <taxon>Fungi</taxon>
        <taxon>Dikarya</taxon>
        <taxon>Ascomycota</taxon>
        <taxon>Saccharomycotina</taxon>
        <taxon>Pichiomycetes</taxon>
        <taxon>Debaryomycetaceae</taxon>
        <taxon>Diutina</taxon>
    </lineage>
</organism>
<gene>
    <name evidence="5" type="ORF">DIURU_003784</name>
</gene>
<dbReference type="SUPFAM" id="SSF54495">
    <property type="entry name" value="UBC-like"/>
    <property type="match status" value="1"/>
</dbReference>
<keyword evidence="3" id="KW-0067">ATP-binding</keyword>
<dbReference type="OMA" id="WQMDIKV"/>
<keyword evidence="2" id="KW-0833">Ubl conjugation pathway</keyword>
<dbReference type="GO" id="GO:0005524">
    <property type="term" value="F:ATP binding"/>
    <property type="evidence" value="ECO:0007669"/>
    <property type="project" value="UniProtKB-KW"/>
</dbReference>
<feature type="domain" description="UBC core" evidence="4">
    <location>
        <begin position="4"/>
        <end position="167"/>
    </location>
</feature>
<dbReference type="CDD" id="cd23808">
    <property type="entry name" value="UBCc_UBE2W"/>
    <property type="match status" value="1"/>
</dbReference>
<dbReference type="RefSeq" id="XP_034011361.1">
    <property type="nucleotide sequence ID" value="XM_034156584.1"/>
</dbReference>
<keyword evidence="1" id="KW-0547">Nucleotide-binding</keyword>
<accession>A0A642ULR0</accession>
<name>A0A642ULR0_DIURU</name>
<dbReference type="Gene3D" id="3.10.110.10">
    <property type="entry name" value="Ubiquitin Conjugating Enzyme"/>
    <property type="match status" value="1"/>
</dbReference>
<evidence type="ECO:0000259" key="4">
    <source>
        <dbReference type="PROSITE" id="PS50127"/>
    </source>
</evidence>
<reference evidence="5 6" key="1">
    <citation type="submission" date="2019-07" db="EMBL/GenBank/DDBJ databases">
        <title>Genome assembly of two rare yeast pathogens: Diutina rugosa and Trichomonascus ciferrii.</title>
        <authorList>
            <person name="Mixao V."/>
            <person name="Saus E."/>
            <person name="Hansen A."/>
            <person name="Lass-Flor C."/>
            <person name="Gabaldon T."/>
        </authorList>
    </citation>
    <scope>NUCLEOTIDE SEQUENCE [LARGE SCALE GENOMIC DNA]</scope>
    <source>
        <strain evidence="5 6">CBS 613</strain>
    </source>
</reference>
<evidence type="ECO:0000313" key="6">
    <source>
        <dbReference type="Proteomes" id="UP000449547"/>
    </source>
</evidence>
<dbReference type="Proteomes" id="UP000449547">
    <property type="component" value="Unassembled WGS sequence"/>
</dbReference>
<evidence type="ECO:0000256" key="3">
    <source>
        <dbReference type="ARBA" id="ARBA00022840"/>
    </source>
</evidence>
<keyword evidence="6" id="KW-1185">Reference proteome</keyword>
<dbReference type="VEuPathDB" id="FungiDB:DIURU_003784"/>
<proteinExistence type="predicted"/>
<dbReference type="InterPro" id="IPR016135">
    <property type="entry name" value="UBQ-conjugating_enzyme/RWD"/>
</dbReference>
<dbReference type="PROSITE" id="PS50127">
    <property type="entry name" value="UBC_2"/>
    <property type="match status" value="1"/>
</dbReference>
<evidence type="ECO:0000313" key="5">
    <source>
        <dbReference type="EMBL" id="KAA8900361.1"/>
    </source>
</evidence>
<dbReference type="PANTHER" id="PTHR24067">
    <property type="entry name" value="UBIQUITIN-CONJUGATING ENZYME E2"/>
    <property type="match status" value="1"/>
</dbReference>
<protein>
    <recommendedName>
        <fullName evidence="4">UBC core domain-containing protein</fullName>
    </recommendedName>
</protein>
<dbReference type="GeneID" id="54782435"/>
<sequence length="167" mass="19051">MAHPFHKRLLKEYRDLSTAPPPGITLVEHDDSLERFVLRVSVPDNPLYPSHHAYHLLFRITPEYPVDSPQVTFIVYQQLDDDDDDTTTETEARVPVHPHVYSNGHICLNLLGDDWTPACSLVSTAVSIQSMLASNHLRERPSDDDTYCRHAPHNPKSTSWAYHDDTV</sequence>
<dbReference type="EMBL" id="SWFT01000112">
    <property type="protein sequence ID" value="KAA8900361.1"/>
    <property type="molecule type" value="Genomic_DNA"/>
</dbReference>
<dbReference type="Pfam" id="PF00179">
    <property type="entry name" value="UQ_con"/>
    <property type="match status" value="1"/>
</dbReference>
<dbReference type="InterPro" id="IPR050113">
    <property type="entry name" value="Ub_conjugating_enzyme"/>
</dbReference>
<dbReference type="OrthoDB" id="406833at2759"/>
<dbReference type="InterPro" id="IPR000608">
    <property type="entry name" value="UBC"/>
</dbReference>
<dbReference type="SMART" id="SM00212">
    <property type="entry name" value="UBCc"/>
    <property type="match status" value="1"/>
</dbReference>
<comment type="caution">
    <text evidence="5">The sequence shown here is derived from an EMBL/GenBank/DDBJ whole genome shotgun (WGS) entry which is preliminary data.</text>
</comment>